<evidence type="ECO:0000313" key="8">
    <source>
        <dbReference type="EMBL" id="CDX28749.1"/>
    </source>
</evidence>
<proteinExistence type="inferred from homology"/>
<dbReference type="InterPro" id="IPR051692">
    <property type="entry name" value="OMP-like"/>
</dbReference>
<dbReference type="PANTHER" id="PTHR34001:SF3">
    <property type="entry name" value="BLL7405 PROTEIN"/>
    <property type="match status" value="1"/>
</dbReference>
<comment type="subcellular location">
    <subcellularLocation>
        <location evidence="1">Cell outer membrane</location>
    </subcellularLocation>
</comment>
<accession>A0A090EK07</accession>
<keyword evidence="4" id="KW-0998">Cell outer membrane</keyword>
<sequence length="238" mass="25263">MKRFLVAAAFAAALGAVAPASAADLTETPVAASYDWSGVYIGANGGWGSSHSCWDGVFGSEGCHNATGGTAGAQIGYRWQRDNWVLGLEAQGDWADLKGSNDSTIFAIPFFTDRSRVKWYGLLTAQVGYSFSNALLYIKGGAAVTGNHFDIYTGSAFPPPATLAGKTGDQTRWGGALGAGLEYGITPNWSLAVEYDHLFMPDKTATFTTVPGGGFFSREKISQDVDLIGLHLNYHWNG</sequence>
<evidence type="ECO:0000256" key="1">
    <source>
        <dbReference type="ARBA" id="ARBA00004442"/>
    </source>
</evidence>
<feature type="signal peptide" evidence="6">
    <location>
        <begin position="1"/>
        <end position="22"/>
    </location>
</feature>
<evidence type="ECO:0000256" key="3">
    <source>
        <dbReference type="ARBA" id="ARBA00023136"/>
    </source>
</evidence>
<dbReference type="SUPFAM" id="SSF56925">
    <property type="entry name" value="OMPA-like"/>
    <property type="match status" value="1"/>
</dbReference>
<evidence type="ECO:0000256" key="4">
    <source>
        <dbReference type="ARBA" id="ARBA00023237"/>
    </source>
</evidence>
<feature type="chain" id="PRO_5001855040" evidence="6">
    <location>
        <begin position="23"/>
        <end position="238"/>
    </location>
</feature>
<dbReference type="GeneID" id="31888427"/>
<comment type="similarity">
    <text evidence="5">Belongs to the Omp25/RopB family.</text>
</comment>
<dbReference type="InterPro" id="IPR011250">
    <property type="entry name" value="OMP/PagP_B-barrel"/>
</dbReference>
<dbReference type="InterPro" id="IPR027385">
    <property type="entry name" value="Beta-barrel_OMP"/>
</dbReference>
<name>A0A090EK07_MESPL</name>
<evidence type="ECO:0000256" key="6">
    <source>
        <dbReference type="SAM" id="SignalP"/>
    </source>
</evidence>
<organism evidence="8 9">
    <name type="scientific">Mesorhizobium plurifarium</name>
    <dbReference type="NCBI Taxonomy" id="69974"/>
    <lineage>
        <taxon>Bacteria</taxon>
        <taxon>Pseudomonadati</taxon>
        <taxon>Pseudomonadota</taxon>
        <taxon>Alphaproteobacteria</taxon>
        <taxon>Hyphomicrobiales</taxon>
        <taxon>Phyllobacteriaceae</taxon>
        <taxon>Mesorhizobium</taxon>
    </lineage>
</organism>
<reference evidence="8 9" key="1">
    <citation type="submission" date="2014-08" db="EMBL/GenBank/DDBJ databases">
        <authorList>
            <person name="Moulin Lionel"/>
        </authorList>
    </citation>
    <scope>NUCLEOTIDE SEQUENCE [LARGE SCALE GENOMIC DNA]</scope>
</reference>
<dbReference type="EMBL" id="CCNB01000004">
    <property type="protein sequence ID" value="CDX28749.1"/>
    <property type="molecule type" value="Genomic_DNA"/>
</dbReference>
<dbReference type="PANTHER" id="PTHR34001">
    <property type="entry name" value="BLL7405 PROTEIN"/>
    <property type="match status" value="1"/>
</dbReference>
<evidence type="ECO:0000256" key="5">
    <source>
        <dbReference type="ARBA" id="ARBA00038306"/>
    </source>
</evidence>
<evidence type="ECO:0000313" key="9">
    <source>
        <dbReference type="Proteomes" id="UP000046373"/>
    </source>
</evidence>
<keyword evidence="3" id="KW-0472">Membrane</keyword>
<evidence type="ECO:0000256" key="2">
    <source>
        <dbReference type="ARBA" id="ARBA00022729"/>
    </source>
</evidence>
<keyword evidence="2 6" id="KW-0732">Signal</keyword>
<dbReference type="Proteomes" id="UP000046373">
    <property type="component" value="Unassembled WGS sequence"/>
</dbReference>
<dbReference type="Gene3D" id="2.40.160.20">
    <property type="match status" value="1"/>
</dbReference>
<evidence type="ECO:0000259" key="7">
    <source>
        <dbReference type="Pfam" id="PF13505"/>
    </source>
</evidence>
<dbReference type="GO" id="GO:0009279">
    <property type="term" value="C:cell outer membrane"/>
    <property type="evidence" value="ECO:0007669"/>
    <property type="project" value="UniProtKB-SubCell"/>
</dbReference>
<dbReference type="AlphaFoldDB" id="A0A090EK07"/>
<dbReference type="Pfam" id="PF13505">
    <property type="entry name" value="OMP_b-brl"/>
    <property type="match status" value="1"/>
</dbReference>
<gene>
    <name evidence="8" type="ORF">MPLDJ20_120355</name>
</gene>
<protein>
    <submittedName>
        <fullName evidence="8">Opacity protein</fullName>
    </submittedName>
</protein>
<feature type="domain" description="Outer membrane protein beta-barrel" evidence="7">
    <location>
        <begin position="11"/>
        <end position="198"/>
    </location>
</feature>